<dbReference type="Gene3D" id="1.20.58.2010">
    <property type="entry name" value="PRONE domain, subdomain 1"/>
    <property type="match status" value="2"/>
</dbReference>
<evidence type="ECO:0000256" key="1">
    <source>
        <dbReference type="ARBA" id="ARBA00022658"/>
    </source>
</evidence>
<dbReference type="FunFam" id="1.20.58.2010:FF:000001">
    <property type="entry name" value="Rop guanine nucleotide exchange factor 14"/>
    <property type="match status" value="1"/>
</dbReference>
<dbReference type="ExpressionAtlas" id="A0A1Z5REK3">
    <property type="expression patterns" value="baseline"/>
</dbReference>
<protein>
    <recommendedName>
        <fullName evidence="3">PRONE domain-containing protein</fullName>
    </recommendedName>
</protein>
<evidence type="ECO:0000313" key="4">
    <source>
        <dbReference type="EMBL" id="OQU82127.1"/>
    </source>
</evidence>
<gene>
    <name evidence="4" type="ORF">SORBI_3006G176400</name>
</gene>
<dbReference type="Gramene" id="OQU82127">
    <property type="protein sequence ID" value="OQU82127"/>
    <property type="gene ID" value="SORBI_3006G176400"/>
</dbReference>
<dbReference type="EMBL" id="CM000765">
    <property type="protein sequence ID" value="OQU82127.1"/>
    <property type="molecule type" value="Genomic_DNA"/>
</dbReference>
<feature type="domain" description="PRONE" evidence="3">
    <location>
        <begin position="1"/>
        <end position="345"/>
    </location>
</feature>
<reference evidence="4 5" key="1">
    <citation type="journal article" date="2009" name="Nature">
        <title>The Sorghum bicolor genome and the diversification of grasses.</title>
        <authorList>
            <person name="Paterson A.H."/>
            <person name="Bowers J.E."/>
            <person name="Bruggmann R."/>
            <person name="Dubchak I."/>
            <person name="Grimwood J."/>
            <person name="Gundlach H."/>
            <person name="Haberer G."/>
            <person name="Hellsten U."/>
            <person name="Mitros T."/>
            <person name="Poliakov A."/>
            <person name="Schmutz J."/>
            <person name="Spannagl M."/>
            <person name="Tang H."/>
            <person name="Wang X."/>
            <person name="Wicker T."/>
            <person name="Bharti A.K."/>
            <person name="Chapman J."/>
            <person name="Feltus F.A."/>
            <person name="Gowik U."/>
            <person name="Grigoriev I.V."/>
            <person name="Lyons E."/>
            <person name="Maher C.A."/>
            <person name="Martis M."/>
            <person name="Narechania A."/>
            <person name="Otillar R.P."/>
            <person name="Penning B.W."/>
            <person name="Salamov A.A."/>
            <person name="Wang Y."/>
            <person name="Zhang L."/>
            <person name="Carpita N.C."/>
            <person name="Freeling M."/>
            <person name="Gingle A.R."/>
            <person name="Hash C.T."/>
            <person name="Keller B."/>
            <person name="Klein P."/>
            <person name="Kresovich S."/>
            <person name="McCann M.C."/>
            <person name="Ming R."/>
            <person name="Peterson D.G."/>
            <person name="Mehboob-ur-Rahman"/>
            <person name="Ware D."/>
            <person name="Westhoff P."/>
            <person name="Mayer K.F."/>
            <person name="Messing J."/>
            <person name="Rokhsar D.S."/>
        </authorList>
    </citation>
    <scope>NUCLEOTIDE SEQUENCE [LARGE SCALE GENOMIC DNA]</scope>
    <source>
        <strain evidence="5">cv. BTx623</strain>
    </source>
</reference>
<dbReference type="InterPro" id="IPR038937">
    <property type="entry name" value="RopGEF"/>
</dbReference>
<keyword evidence="1 2" id="KW-0344">Guanine-nucleotide releasing factor</keyword>
<dbReference type="Proteomes" id="UP000000768">
    <property type="component" value="Chromosome 6"/>
</dbReference>
<name>A0A1Z5REK3_SORBI</name>
<accession>A0A1Z5REK3</accession>
<evidence type="ECO:0000256" key="2">
    <source>
        <dbReference type="PROSITE-ProRule" id="PRU00663"/>
    </source>
</evidence>
<organism evidence="4 5">
    <name type="scientific">Sorghum bicolor</name>
    <name type="common">Sorghum</name>
    <name type="synonym">Sorghum vulgare</name>
    <dbReference type="NCBI Taxonomy" id="4558"/>
    <lineage>
        <taxon>Eukaryota</taxon>
        <taxon>Viridiplantae</taxon>
        <taxon>Streptophyta</taxon>
        <taxon>Embryophyta</taxon>
        <taxon>Tracheophyta</taxon>
        <taxon>Spermatophyta</taxon>
        <taxon>Magnoliopsida</taxon>
        <taxon>Liliopsida</taxon>
        <taxon>Poales</taxon>
        <taxon>Poaceae</taxon>
        <taxon>PACMAD clade</taxon>
        <taxon>Panicoideae</taxon>
        <taxon>Andropogonodae</taxon>
        <taxon>Andropogoneae</taxon>
        <taxon>Sorghinae</taxon>
        <taxon>Sorghum</taxon>
    </lineage>
</organism>
<dbReference type="PROSITE" id="PS51257">
    <property type="entry name" value="PROKAR_LIPOPROTEIN"/>
    <property type="match status" value="1"/>
</dbReference>
<evidence type="ECO:0000259" key="3">
    <source>
        <dbReference type="PROSITE" id="PS51334"/>
    </source>
</evidence>
<dbReference type="PROSITE" id="PS51334">
    <property type="entry name" value="PRONE"/>
    <property type="match status" value="1"/>
</dbReference>
<reference evidence="5" key="2">
    <citation type="journal article" date="2018" name="Plant J.">
        <title>The Sorghum bicolor reference genome: improved assembly, gene annotations, a transcriptome atlas, and signatures of genome organization.</title>
        <authorList>
            <person name="McCormick R.F."/>
            <person name="Truong S.K."/>
            <person name="Sreedasyam A."/>
            <person name="Jenkins J."/>
            <person name="Shu S."/>
            <person name="Sims D."/>
            <person name="Kennedy M."/>
            <person name="Amirebrahimi M."/>
            <person name="Weers B.D."/>
            <person name="McKinley B."/>
            <person name="Mattison A."/>
            <person name="Morishige D.T."/>
            <person name="Grimwood J."/>
            <person name="Schmutz J."/>
            <person name="Mullet J.E."/>
        </authorList>
    </citation>
    <scope>NUCLEOTIDE SEQUENCE [LARGE SCALE GENOMIC DNA]</scope>
    <source>
        <strain evidence="5">cv. BTx623</strain>
    </source>
</reference>
<proteinExistence type="predicted"/>
<sequence length="345" mass="38839">MSGSGKGVSTSVAISNAITNLYATVFGSCHRLEPLPPEKKSMWRREMDCLLSVCDYIVEFFPSKEMLPDGTTREVMATRPRSDIYVNLPALEKLDDMLLEILESFQKTEFWYVNNKGQKDDSVATPCRPVSHRGEEKWWLPVPCVTKPGLTETARRDLQQKRDCASQIHKAAMAINNAVLAEIRIPDLYKQALPKCGRASVGDLIYRHMSFPGKFSPEYLLDCLEISSEHEALEAADRVEAAMHVWRRKASQSHSRSPWSAVKDLMESDKNVMLASRAEDVLLCLKQRFPGLSQTTLDASKIQYNKDVGQAILESYSRVLESLAYNIVTCIDDVLFADEAARKIA</sequence>
<dbReference type="GO" id="GO:0005085">
    <property type="term" value="F:guanyl-nucleotide exchange factor activity"/>
    <property type="evidence" value="ECO:0007669"/>
    <property type="project" value="UniProtKB-UniRule"/>
</dbReference>
<dbReference type="Pfam" id="PF03759">
    <property type="entry name" value="PRONE"/>
    <property type="match status" value="1"/>
</dbReference>
<dbReference type="FunFam" id="1.20.58.2010:FF:000003">
    <property type="entry name" value="Rop guanine nucleotide exchange factor 14"/>
    <property type="match status" value="1"/>
</dbReference>
<evidence type="ECO:0000313" key="5">
    <source>
        <dbReference type="Proteomes" id="UP000000768"/>
    </source>
</evidence>
<dbReference type="AlphaFoldDB" id="A0A1Z5REK3"/>
<dbReference type="InterPro" id="IPR005512">
    <property type="entry name" value="PRONE_dom"/>
</dbReference>
<dbReference type="PANTHER" id="PTHR33101:SF30">
    <property type="entry name" value="ROP GUANINE NUCLEOTIDE EXCHANGE FACTOR 2"/>
    <property type="match status" value="1"/>
</dbReference>
<dbReference type="OMA" id="QKRECAN"/>
<dbReference type="FunFam" id="1.20.58.1310:FF:000002">
    <property type="entry name" value="Rop guanine nucleotide exchange factor 2"/>
    <property type="match status" value="1"/>
</dbReference>
<keyword evidence="5" id="KW-1185">Reference proteome</keyword>
<dbReference type="PANTHER" id="PTHR33101">
    <property type="entry name" value="ROP GUANINE NUCLEOTIDE EXCHANGE FACTOR 1"/>
    <property type="match status" value="1"/>
</dbReference>